<keyword evidence="2" id="KW-1185">Reference proteome</keyword>
<organism evidence="1 2">
    <name type="scientific">Frateuria aurantia (strain ATCC 33424 / DSM 6220 / KCTC 2777 / LMG 1558 / NBRC 3245 / NCIMB 13370)</name>
    <name type="common">Acetobacter aurantius</name>
    <dbReference type="NCBI Taxonomy" id="767434"/>
    <lineage>
        <taxon>Bacteria</taxon>
        <taxon>Pseudomonadati</taxon>
        <taxon>Pseudomonadota</taxon>
        <taxon>Gammaproteobacteria</taxon>
        <taxon>Lysobacterales</taxon>
        <taxon>Rhodanobacteraceae</taxon>
        <taxon>Frateuria</taxon>
    </lineage>
</organism>
<dbReference type="Proteomes" id="UP000005234">
    <property type="component" value="Chromosome"/>
</dbReference>
<proteinExistence type="predicted"/>
<dbReference type="HOGENOM" id="CLU_3080142_0_0_6"/>
<accession>H8L6Z3</accession>
<protein>
    <submittedName>
        <fullName evidence="1">Uncharacterized protein</fullName>
    </submittedName>
</protein>
<evidence type="ECO:0000313" key="2">
    <source>
        <dbReference type="Proteomes" id="UP000005234"/>
    </source>
</evidence>
<dbReference type="EMBL" id="CP003350">
    <property type="protein sequence ID" value="AFC86903.1"/>
    <property type="molecule type" value="Genomic_DNA"/>
</dbReference>
<dbReference type="AlphaFoldDB" id="H8L6Z3"/>
<sequence>MRTNRGWVWAYRKARGWNCSWLHSTLTATRYLINGDTGNFNAPSGAIYRLRY</sequence>
<gene>
    <name evidence="1" type="ordered locus">Fraau_2556</name>
</gene>
<name>H8L6Z3_FRAAD</name>
<reference evidence="1" key="1">
    <citation type="submission" date="2012-02" db="EMBL/GenBank/DDBJ databases">
        <title>The complete genome of Frateuria aurantia DSM 6220.</title>
        <authorList>
            <consortium name="US DOE Joint Genome Institute (JGI-PGF)"/>
            <person name="Lucas S."/>
            <person name="Copeland A."/>
            <person name="Lapidus A."/>
            <person name="Glavina del Rio T."/>
            <person name="Dalin E."/>
            <person name="Tice H."/>
            <person name="Bruce D."/>
            <person name="Goodwin L."/>
            <person name="Pitluck S."/>
            <person name="Peters L."/>
            <person name="Ovchinnikova G."/>
            <person name="Teshima H."/>
            <person name="Kyrpides N."/>
            <person name="Mavromatis K."/>
            <person name="Ivanova N."/>
            <person name="Brettin T."/>
            <person name="Detter J.C."/>
            <person name="Han C."/>
            <person name="Larimer F."/>
            <person name="Land M."/>
            <person name="Hauser L."/>
            <person name="Markowitz V."/>
            <person name="Cheng J.-F."/>
            <person name="Hugenholtz P."/>
            <person name="Woyke T."/>
            <person name="Wu D."/>
            <person name="Brambilla E."/>
            <person name="Klenk H.-P."/>
            <person name="Eisen J.A."/>
        </authorList>
    </citation>
    <scope>NUCLEOTIDE SEQUENCE</scope>
    <source>
        <strain evidence="1">DSM 6220</strain>
    </source>
</reference>
<dbReference type="RefSeq" id="WP_014403906.1">
    <property type="nucleotide sequence ID" value="NC_017033.1"/>
</dbReference>
<dbReference type="KEGG" id="fau:Fraau_2556"/>
<evidence type="ECO:0000313" key="1">
    <source>
        <dbReference type="EMBL" id="AFC86903.1"/>
    </source>
</evidence>